<dbReference type="SUPFAM" id="SSF88723">
    <property type="entry name" value="PIN domain-like"/>
    <property type="match status" value="1"/>
</dbReference>
<evidence type="ECO:0000256" key="6">
    <source>
        <dbReference type="ARBA" id="ARBA00022842"/>
    </source>
</evidence>
<dbReference type="Proteomes" id="UP000515292">
    <property type="component" value="Chromosome"/>
</dbReference>
<dbReference type="InterPro" id="IPR050556">
    <property type="entry name" value="Type_II_TA_system_RNase"/>
</dbReference>
<dbReference type="AlphaFoldDB" id="A0A7G5IEL5"/>
<reference evidence="10 11" key="1">
    <citation type="submission" date="2020-07" db="EMBL/GenBank/DDBJ databases">
        <title>Complete genome sequence for Sandaracinobacter sp. M6.</title>
        <authorList>
            <person name="Tang Y."/>
            <person name="Liu Q."/>
            <person name="Guo Z."/>
            <person name="Lei P."/>
            <person name="Huang B."/>
        </authorList>
    </citation>
    <scope>NUCLEOTIDE SEQUENCE [LARGE SCALE GENOMIC DNA]</scope>
    <source>
        <strain evidence="10 11">M6</strain>
    </source>
</reference>
<dbReference type="GO" id="GO:0000287">
    <property type="term" value="F:magnesium ion binding"/>
    <property type="evidence" value="ECO:0007669"/>
    <property type="project" value="UniProtKB-UniRule"/>
</dbReference>
<evidence type="ECO:0000256" key="3">
    <source>
        <dbReference type="ARBA" id="ARBA00022722"/>
    </source>
</evidence>
<evidence type="ECO:0000256" key="2">
    <source>
        <dbReference type="ARBA" id="ARBA00022649"/>
    </source>
</evidence>
<feature type="domain" description="PIN" evidence="9">
    <location>
        <begin position="1"/>
        <end position="122"/>
    </location>
</feature>
<sequence>MIVDTSALIAILLRETGAAALLDAIIAEGGLLPAPARVEYLRVASGSRVGLGREAALLLDHFGRLGLDTIPFTADHARIAGEANAQYGKGAGSGGALNLLDLMVYAVAKERSAPLLCTGNDFVTTDLVIHPASRAG</sequence>
<keyword evidence="4 8" id="KW-0479">Metal-binding</keyword>
<evidence type="ECO:0000256" key="1">
    <source>
        <dbReference type="ARBA" id="ARBA00001946"/>
    </source>
</evidence>
<dbReference type="InterPro" id="IPR002716">
    <property type="entry name" value="PIN_dom"/>
</dbReference>
<dbReference type="InterPro" id="IPR022907">
    <property type="entry name" value="VapC_family"/>
</dbReference>
<evidence type="ECO:0000313" key="11">
    <source>
        <dbReference type="Proteomes" id="UP000515292"/>
    </source>
</evidence>
<evidence type="ECO:0000256" key="7">
    <source>
        <dbReference type="ARBA" id="ARBA00038093"/>
    </source>
</evidence>
<evidence type="ECO:0000256" key="8">
    <source>
        <dbReference type="HAMAP-Rule" id="MF_00265"/>
    </source>
</evidence>
<dbReference type="GO" id="GO:0004540">
    <property type="term" value="F:RNA nuclease activity"/>
    <property type="evidence" value="ECO:0007669"/>
    <property type="project" value="InterPro"/>
</dbReference>
<evidence type="ECO:0000313" key="10">
    <source>
        <dbReference type="EMBL" id="QMW21807.1"/>
    </source>
</evidence>
<evidence type="ECO:0000256" key="4">
    <source>
        <dbReference type="ARBA" id="ARBA00022723"/>
    </source>
</evidence>
<dbReference type="RefSeq" id="WP_182294653.1">
    <property type="nucleotide sequence ID" value="NZ_CP059851.1"/>
</dbReference>
<dbReference type="EMBL" id="CP059851">
    <property type="protein sequence ID" value="QMW21807.1"/>
    <property type="molecule type" value="Genomic_DNA"/>
</dbReference>
<name>A0A7G5IEL5_9SPHN</name>
<proteinExistence type="inferred from homology"/>
<protein>
    <recommendedName>
        <fullName evidence="8">Ribonuclease VapC</fullName>
        <shortName evidence="8">RNase VapC</shortName>
        <ecNumber evidence="8">3.1.-.-</ecNumber>
    </recommendedName>
    <alternativeName>
        <fullName evidence="8">Toxin VapC</fullName>
    </alternativeName>
</protein>
<dbReference type="HAMAP" id="MF_00265">
    <property type="entry name" value="VapC_Nob1"/>
    <property type="match status" value="1"/>
</dbReference>
<feature type="binding site" evidence="8">
    <location>
        <position position="101"/>
    </location>
    <ligand>
        <name>Mg(2+)</name>
        <dbReference type="ChEBI" id="CHEBI:18420"/>
    </ligand>
</feature>
<evidence type="ECO:0000256" key="5">
    <source>
        <dbReference type="ARBA" id="ARBA00022801"/>
    </source>
</evidence>
<gene>
    <name evidence="8" type="primary">vapC</name>
    <name evidence="10" type="ORF">H3309_10410</name>
</gene>
<dbReference type="PANTHER" id="PTHR33653:SF1">
    <property type="entry name" value="RIBONUCLEASE VAPC2"/>
    <property type="match status" value="1"/>
</dbReference>
<dbReference type="CDD" id="cd09871">
    <property type="entry name" value="PIN_MtVapC28-VapC30-like"/>
    <property type="match status" value="1"/>
</dbReference>
<dbReference type="Pfam" id="PF01850">
    <property type="entry name" value="PIN"/>
    <property type="match status" value="1"/>
</dbReference>
<dbReference type="GO" id="GO:0016787">
    <property type="term" value="F:hydrolase activity"/>
    <property type="evidence" value="ECO:0007669"/>
    <property type="project" value="UniProtKB-KW"/>
</dbReference>
<keyword evidence="2 8" id="KW-1277">Toxin-antitoxin system</keyword>
<dbReference type="EC" id="3.1.-.-" evidence="8"/>
<dbReference type="GO" id="GO:0090729">
    <property type="term" value="F:toxin activity"/>
    <property type="evidence" value="ECO:0007669"/>
    <property type="project" value="UniProtKB-KW"/>
</dbReference>
<dbReference type="PANTHER" id="PTHR33653">
    <property type="entry name" value="RIBONUCLEASE VAPC2"/>
    <property type="match status" value="1"/>
</dbReference>
<dbReference type="InterPro" id="IPR029060">
    <property type="entry name" value="PIN-like_dom_sf"/>
</dbReference>
<evidence type="ECO:0000259" key="9">
    <source>
        <dbReference type="Pfam" id="PF01850"/>
    </source>
</evidence>
<dbReference type="Gene3D" id="3.40.50.1010">
    <property type="entry name" value="5'-nuclease"/>
    <property type="match status" value="1"/>
</dbReference>
<keyword evidence="5 8" id="KW-0378">Hydrolase</keyword>
<comment type="function">
    <text evidence="8">Toxic component of a toxin-antitoxin (TA) system. An RNase.</text>
</comment>
<keyword evidence="11" id="KW-1185">Reference proteome</keyword>
<organism evidence="10 11">
    <name type="scientific">Sandaracinobacteroides saxicola</name>
    <dbReference type="NCBI Taxonomy" id="2759707"/>
    <lineage>
        <taxon>Bacteria</taxon>
        <taxon>Pseudomonadati</taxon>
        <taxon>Pseudomonadota</taxon>
        <taxon>Alphaproteobacteria</taxon>
        <taxon>Sphingomonadales</taxon>
        <taxon>Sphingosinicellaceae</taxon>
        <taxon>Sandaracinobacteroides</taxon>
    </lineage>
</organism>
<dbReference type="KEGG" id="sand:H3309_10410"/>
<accession>A0A7G5IEL5</accession>
<comment type="cofactor">
    <cofactor evidence="1 8">
        <name>Mg(2+)</name>
        <dbReference type="ChEBI" id="CHEBI:18420"/>
    </cofactor>
</comment>
<keyword evidence="3 8" id="KW-0540">Nuclease</keyword>
<keyword evidence="6 8" id="KW-0460">Magnesium</keyword>
<keyword evidence="8" id="KW-0800">Toxin</keyword>
<feature type="binding site" evidence="8">
    <location>
        <position position="4"/>
    </location>
    <ligand>
        <name>Mg(2+)</name>
        <dbReference type="ChEBI" id="CHEBI:18420"/>
    </ligand>
</feature>
<comment type="similarity">
    <text evidence="7 8">Belongs to the PINc/VapC protein family.</text>
</comment>